<feature type="signal peptide" evidence="1">
    <location>
        <begin position="1"/>
        <end position="22"/>
    </location>
</feature>
<proteinExistence type="predicted"/>
<gene>
    <name evidence="2" type="ORF">DOFOFD_08430</name>
</gene>
<sequence>MRFIPLALSALAIMLAAPSVKADDEIDCTDQEKSLSAGTHTGHFVDMRLREKWPQNYVHFLFKNDTDNQLYCVRQSTENNANLVALAEKAFLLNHTVTIITTPNYWMTGIRFKALD</sequence>
<protein>
    <submittedName>
        <fullName evidence="2">Uncharacterized protein</fullName>
    </submittedName>
</protein>
<feature type="chain" id="PRO_5046316583" evidence="1">
    <location>
        <begin position="23"/>
        <end position="116"/>
    </location>
</feature>
<dbReference type="Proteomes" id="UP001312908">
    <property type="component" value="Unassembled WGS sequence"/>
</dbReference>
<dbReference type="RefSeq" id="WP_394819901.1">
    <property type="nucleotide sequence ID" value="NZ_JAWJZY010000003.1"/>
</dbReference>
<keyword evidence="1" id="KW-0732">Signal</keyword>
<organism evidence="2 3">
    <name type="scientific">Sorlinia euscelidii</name>
    <dbReference type="NCBI Taxonomy" id="3081148"/>
    <lineage>
        <taxon>Bacteria</taxon>
        <taxon>Pseudomonadati</taxon>
        <taxon>Pseudomonadota</taxon>
        <taxon>Alphaproteobacteria</taxon>
        <taxon>Acetobacterales</taxon>
        <taxon>Acetobacteraceae</taxon>
        <taxon>Sorlinia</taxon>
    </lineage>
</organism>
<evidence type="ECO:0000256" key="1">
    <source>
        <dbReference type="SAM" id="SignalP"/>
    </source>
</evidence>
<name>A0ABU7U4M5_9PROT</name>
<comment type="caution">
    <text evidence="2">The sequence shown here is derived from an EMBL/GenBank/DDBJ whole genome shotgun (WGS) entry which is preliminary data.</text>
</comment>
<evidence type="ECO:0000313" key="3">
    <source>
        <dbReference type="Proteomes" id="UP001312908"/>
    </source>
</evidence>
<keyword evidence="3" id="KW-1185">Reference proteome</keyword>
<accession>A0ABU7U4M5</accession>
<evidence type="ECO:0000313" key="2">
    <source>
        <dbReference type="EMBL" id="MEE8659036.1"/>
    </source>
</evidence>
<dbReference type="EMBL" id="JAWJZY010000003">
    <property type="protein sequence ID" value="MEE8659036.1"/>
    <property type="molecule type" value="Genomic_DNA"/>
</dbReference>
<reference evidence="2 3" key="1">
    <citation type="submission" date="2023-10" db="EMBL/GenBank/DDBJ databases">
        <title>Sorlinia euscelidii gen. nov., sp. nov., an acetic acid bacteria isolated from the gut of Euscelidius variegatus emitter.</title>
        <authorList>
            <person name="Michoud G."/>
            <person name="Marasco R."/>
            <person name="Seferji K."/>
            <person name="Gonella E."/>
            <person name="Garuglieri E."/>
            <person name="Alma A."/>
            <person name="Mapelli F."/>
            <person name="Borin S."/>
            <person name="Daffonchio D."/>
            <person name="Crotti E."/>
        </authorList>
    </citation>
    <scope>NUCLEOTIDE SEQUENCE [LARGE SCALE GENOMIC DNA]</scope>
    <source>
        <strain evidence="2 3">EV16P</strain>
    </source>
</reference>